<dbReference type="InterPro" id="IPR002347">
    <property type="entry name" value="SDR_fam"/>
</dbReference>
<gene>
    <name evidence="3" type="ORF">METZ01_LOCUS134957</name>
</gene>
<dbReference type="PANTHER" id="PTHR43391">
    <property type="entry name" value="RETINOL DEHYDROGENASE-RELATED"/>
    <property type="match status" value="1"/>
</dbReference>
<sequence length="263" mass="27399">MDYANKVVAITGGARGIGLAMAQAFHTRGARIALADLDGAETAAEAFGGLGMTVDVAVDSQVAEFVQKTEAVLGPIDAYVSNAGVLMTDEPSWDAAGATDANWQLAFEVNLMGAVRGARHVWPGMRERGGGIFVIVASAAGLLAQIGAAPYTATKHAAVAFAESLSIAHGDDGLQVVCVCPQGVRTAMLGDSDDGGIAGVDGIVEPSAVADVTLAAIEEKTFLALPHPNVADYETMRTGQRDRWLGGMRKFRRKMMSERGRPL</sequence>
<evidence type="ECO:0008006" key="4">
    <source>
        <dbReference type="Google" id="ProtNLM"/>
    </source>
</evidence>
<dbReference type="InterPro" id="IPR020904">
    <property type="entry name" value="Sc_DH/Rdtase_CS"/>
</dbReference>
<reference evidence="3" key="1">
    <citation type="submission" date="2018-05" db="EMBL/GenBank/DDBJ databases">
        <authorList>
            <person name="Lanie J.A."/>
            <person name="Ng W.-L."/>
            <person name="Kazmierczak K.M."/>
            <person name="Andrzejewski T.M."/>
            <person name="Davidsen T.M."/>
            <person name="Wayne K.J."/>
            <person name="Tettelin H."/>
            <person name="Glass J.I."/>
            <person name="Rusch D."/>
            <person name="Podicherti R."/>
            <person name="Tsui H.-C.T."/>
            <person name="Winkler M.E."/>
        </authorList>
    </citation>
    <scope>NUCLEOTIDE SEQUENCE</scope>
</reference>
<dbReference type="GO" id="GO:0016491">
    <property type="term" value="F:oxidoreductase activity"/>
    <property type="evidence" value="ECO:0007669"/>
    <property type="project" value="UniProtKB-KW"/>
</dbReference>
<dbReference type="Pfam" id="PF00106">
    <property type="entry name" value="adh_short"/>
    <property type="match status" value="1"/>
</dbReference>
<dbReference type="PANTHER" id="PTHR43391:SF26">
    <property type="entry name" value="BLL7251 PROTEIN"/>
    <property type="match status" value="1"/>
</dbReference>
<evidence type="ECO:0000313" key="3">
    <source>
        <dbReference type="EMBL" id="SVA82103.1"/>
    </source>
</evidence>
<name>A0A381YZU5_9ZZZZ</name>
<dbReference type="InterPro" id="IPR036291">
    <property type="entry name" value="NAD(P)-bd_dom_sf"/>
</dbReference>
<dbReference type="AlphaFoldDB" id="A0A381YZU5"/>
<dbReference type="SUPFAM" id="SSF51735">
    <property type="entry name" value="NAD(P)-binding Rossmann-fold domains"/>
    <property type="match status" value="1"/>
</dbReference>
<dbReference type="EMBL" id="UINC01019396">
    <property type="protein sequence ID" value="SVA82103.1"/>
    <property type="molecule type" value="Genomic_DNA"/>
</dbReference>
<dbReference type="PRINTS" id="PR00081">
    <property type="entry name" value="GDHRDH"/>
</dbReference>
<organism evidence="3">
    <name type="scientific">marine metagenome</name>
    <dbReference type="NCBI Taxonomy" id="408172"/>
    <lineage>
        <taxon>unclassified sequences</taxon>
        <taxon>metagenomes</taxon>
        <taxon>ecological metagenomes</taxon>
    </lineage>
</organism>
<keyword evidence="2" id="KW-0560">Oxidoreductase</keyword>
<evidence type="ECO:0000256" key="1">
    <source>
        <dbReference type="ARBA" id="ARBA00006484"/>
    </source>
</evidence>
<accession>A0A381YZU5</accession>
<protein>
    <recommendedName>
        <fullName evidence="4">Short-chain dehydrogenase/reductase SDR</fullName>
    </recommendedName>
</protein>
<dbReference type="Gene3D" id="3.40.50.720">
    <property type="entry name" value="NAD(P)-binding Rossmann-like Domain"/>
    <property type="match status" value="1"/>
</dbReference>
<proteinExistence type="inferred from homology"/>
<dbReference type="PROSITE" id="PS00061">
    <property type="entry name" value="ADH_SHORT"/>
    <property type="match status" value="1"/>
</dbReference>
<dbReference type="CDD" id="cd05233">
    <property type="entry name" value="SDR_c"/>
    <property type="match status" value="1"/>
</dbReference>
<evidence type="ECO:0000256" key="2">
    <source>
        <dbReference type="ARBA" id="ARBA00023002"/>
    </source>
</evidence>
<dbReference type="PRINTS" id="PR00080">
    <property type="entry name" value="SDRFAMILY"/>
</dbReference>
<comment type="similarity">
    <text evidence="1">Belongs to the short-chain dehydrogenases/reductases (SDR) family.</text>
</comment>